<protein>
    <submittedName>
        <fullName evidence="8">E3 ubiquitin-protein ligase NRDP1-like</fullName>
    </submittedName>
</protein>
<keyword evidence="7" id="KW-1185">Reference proteome</keyword>
<dbReference type="PROSITE" id="PS50089">
    <property type="entry name" value="ZF_RING_2"/>
    <property type="match status" value="1"/>
</dbReference>
<dbReference type="GO" id="GO:0008270">
    <property type="term" value="F:zinc ion binding"/>
    <property type="evidence" value="ECO:0007669"/>
    <property type="project" value="UniProtKB-KW"/>
</dbReference>
<dbReference type="InterPro" id="IPR017907">
    <property type="entry name" value="Znf_RING_CS"/>
</dbReference>
<dbReference type="InterPro" id="IPR001841">
    <property type="entry name" value="Znf_RING"/>
</dbReference>
<evidence type="ECO:0000256" key="3">
    <source>
        <dbReference type="ARBA" id="ARBA00022833"/>
    </source>
</evidence>
<evidence type="ECO:0000256" key="2">
    <source>
        <dbReference type="ARBA" id="ARBA00022771"/>
    </source>
</evidence>
<dbReference type="InterPro" id="IPR013083">
    <property type="entry name" value="Znf_RING/FYVE/PHD"/>
</dbReference>
<evidence type="ECO:0000256" key="5">
    <source>
        <dbReference type="SAM" id="Coils"/>
    </source>
</evidence>
<keyword evidence="1" id="KW-0479">Metal-binding</keyword>
<dbReference type="GO" id="GO:0043122">
    <property type="term" value="P:regulation of canonical NF-kappaB signal transduction"/>
    <property type="evidence" value="ECO:0007669"/>
    <property type="project" value="TreeGrafter"/>
</dbReference>
<dbReference type="GeneID" id="129333640"/>
<evidence type="ECO:0000313" key="8">
    <source>
        <dbReference type="RefSeq" id="XP_054841417.1"/>
    </source>
</evidence>
<dbReference type="PANTHER" id="PTHR10131:SF157">
    <property type="entry name" value="RECEPTOR-ASSOCIATED FACTOR, PUTATIVE-RELATED"/>
    <property type="match status" value="1"/>
</dbReference>
<keyword evidence="5" id="KW-0175">Coiled coil</keyword>
<evidence type="ECO:0000256" key="4">
    <source>
        <dbReference type="PROSITE-ProRule" id="PRU00175"/>
    </source>
</evidence>
<feature type="domain" description="RING-type" evidence="6">
    <location>
        <begin position="18"/>
        <end position="56"/>
    </location>
</feature>
<keyword evidence="2 4" id="KW-0863">Zinc-finger</keyword>
<gene>
    <name evidence="8" type="primary">LOC129333640</name>
</gene>
<dbReference type="Proteomes" id="UP001190640">
    <property type="component" value="Chromosome 7"/>
</dbReference>
<dbReference type="AlphaFoldDB" id="A0AA97JNG6"/>
<dbReference type="Gene3D" id="3.30.40.10">
    <property type="entry name" value="Zinc/RING finger domain, C3HC4 (zinc finger)"/>
    <property type="match status" value="2"/>
</dbReference>
<keyword evidence="3" id="KW-0862">Zinc</keyword>
<reference evidence="8" key="1">
    <citation type="submission" date="2025-08" db="UniProtKB">
        <authorList>
            <consortium name="RefSeq"/>
        </authorList>
    </citation>
    <scope>IDENTIFICATION</scope>
    <source>
        <tissue evidence="8">Blood</tissue>
    </source>
</reference>
<name>A0AA97JNG6_EUBMA</name>
<evidence type="ECO:0000313" key="7">
    <source>
        <dbReference type="Proteomes" id="UP001190640"/>
    </source>
</evidence>
<dbReference type="Pfam" id="PF13923">
    <property type="entry name" value="zf-C3HC4_2"/>
    <property type="match status" value="1"/>
</dbReference>
<dbReference type="PROSITE" id="PS00518">
    <property type="entry name" value="ZF_RING_1"/>
    <property type="match status" value="1"/>
</dbReference>
<sequence>MGYDTERFVNSVNEGLKCSICRAVLEDPLQAPCEHAFCSSCIQKWLTLHDNCPEDRQPLDQSNLQPLNRYMKNELNRLQLHCRNKEYGCEMVCSLESIDRHEHKCKYNQIPTLNADSQRRLRNGSLPCSYGCSVHVEWCLDSHVAENEDQGQEYPSCSGYSIPQAENALHSCAFCSQLRTEINMLWSDMVYRIEKAKCEMEFRLDSQRREMQKQSFLQNEIDELKTQMSQMMSVIHNLMATERQQRQELEQVLTEKQELLEELMNCRLTQDINRKVANFQPRTQLESINQNLRGYSHVKPHPKFLPPLNNYQ</sequence>
<dbReference type="SMART" id="SM00184">
    <property type="entry name" value="RING"/>
    <property type="match status" value="1"/>
</dbReference>
<dbReference type="PANTHER" id="PTHR10131">
    <property type="entry name" value="TNF RECEPTOR ASSOCIATED FACTOR"/>
    <property type="match status" value="1"/>
</dbReference>
<dbReference type="RefSeq" id="XP_054841417.1">
    <property type="nucleotide sequence ID" value="XM_054985442.1"/>
</dbReference>
<dbReference type="KEGG" id="emc:129333640"/>
<accession>A0AA97JNG6</accession>
<feature type="coiled-coil region" evidence="5">
    <location>
        <begin position="207"/>
        <end position="269"/>
    </location>
</feature>
<dbReference type="SUPFAM" id="SSF57850">
    <property type="entry name" value="RING/U-box"/>
    <property type="match status" value="1"/>
</dbReference>
<proteinExistence type="predicted"/>
<evidence type="ECO:0000259" key="6">
    <source>
        <dbReference type="PROSITE" id="PS50089"/>
    </source>
</evidence>
<evidence type="ECO:0000256" key="1">
    <source>
        <dbReference type="ARBA" id="ARBA00022723"/>
    </source>
</evidence>
<organism evidence="7 8">
    <name type="scientific">Eublepharis macularius</name>
    <name type="common">Leopard gecko</name>
    <name type="synonym">Cyrtodactylus macularius</name>
    <dbReference type="NCBI Taxonomy" id="481883"/>
    <lineage>
        <taxon>Eukaryota</taxon>
        <taxon>Metazoa</taxon>
        <taxon>Chordata</taxon>
        <taxon>Craniata</taxon>
        <taxon>Vertebrata</taxon>
        <taxon>Euteleostomi</taxon>
        <taxon>Lepidosauria</taxon>
        <taxon>Squamata</taxon>
        <taxon>Bifurcata</taxon>
        <taxon>Gekkota</taxon>
        <taxon>Eublepharidae</taxon>
        <taxon>Eublepharinae</taxon>
        <taxon>Eublepharis</taxon>
    </lineage>
</organism>